<feature type="domain" description="Glycosyltransferase 2-like" evidence="8">
    <location>
        <begin position="3"/>
        <end position="165"/>
    </location>
</feature>
<dbReference type="GO" id="GO:0005886">
    <property type="term" value="C:plasma membrane"/>
    <property type="evidence" value="ECO:0007669"/>
    <property type="project" value="TreeGrafter"/>
</dbReference>
<dbReference type="CDD" id="cd04187">
    <property type="entry name" value="DPM1_like_bac"/>
    <property type="match status" value="1"/>
</dbReference>
<name>A0A933L0S5_9HYPH</name>
<dbReference type="GO" id="GO:0016757">
    <property type="term" value="F:glycosyltransferase activity"/>
    <property type="evidence" value="ECO:0007669"/>
    <property type="project" value="UniProtKB-KW"/>
</dbReference>
<dbReference type="Proteomes" id="UP000782610">
    <property type="component" value="Unassembled WGS sequence"/>
</dbReference>
<dbReference type="InterPro" id="IPR029044">
    <property type="entry name" value="Nucleotide-diphossugar_trans"/>
</dbReference>
<dbReference type="EMBL" id="JACRAF010000016">
    <property type="protein sequence ID" value="MBI4921077.1"/>
    <property type="molecule type" value="Genomic_DNA"/>
</dbReference>
<comment type="caution">
    <text evidence="9">The sequence shown here is derived from an EMBL/GenBank/DDBJ whole genome shotgun (WGS) entry which is preliminary data.</text>
</comment>
<organism evidence="9 10">
    <name type="scientific">Devosia nanyangense</name>
    <dbReference type="NCBI Taxonomy" id="1228055"/>
    <lineage>
        <taxon>Bacteria</taxon>
        <taxon>Pseudomonadati</taxon>
        <taxon>Pseudomonadota</taxon>
        <taxon>Alphaproteobacteria</taxon>
        <taxon>Hyphomicrobiales</taxon>
        <taxon>Devosiaceae</taxon>
        <taxon>Devosia</taxon>
    </lineage>
</organism>
<keyword evidence="3" id="KW-0808">Transferase</keyword>
<comment type="subcellular location">
    <subcellularLocation>
        <location evidence="1">Membrane</location>
        <topology evidence="1">Multi-pass membrane protein</topology>
    </subcellularLocation>
</comment>
<evidence type="ECO:0000256" key="7">
    <source>
        <dbReference type="SAM" id="Phobius"/>
    </source>
</evidence>
<dbReference type="PANTHER" id="PTHR48090:SF1">
    <property type="entry name" value="PROPHAGE BACTOPRENOL GLUCOSYL TRANSFERASE HOMOLOG"/>
    <property type="match status" value="1"/>
</dbReference>
<dbReference type="AlphaFoldDB" id="A0A933L0S5"/>
<feature type="transmembrane region" description="Helical" evidence="7">
    <location>
        <begin position="225"/>
        <end position="254"/>
    </location>
</feature>
<keyword evidence="4 7" id="KW-0812">Transmembrane</keyword>
<gene>
    <name evidence="9" type="ORF">HY834_04960</name>
</gene>
<evidence type="ECO:0000256" key="1">
    <source>
        <dbReference type="ARBA" id="ARBA00004141"/>
    </source>
</evidence>
<dbReference type="InterPro" id="IPR001173">
    <property type="entry name" value="Glyco_trans_2-like"/>
</dbReference>
<evidence type="ECO:0000313" key="9">
    <source>
        <dbReference type="EMBL" id="MBI4921077.1"/>
    </source>
</evidence>
<feature type="transmembrane region" description="Helical" evidence="7">
    <location>
        <begin position="260"/>
        <end position="282"/>
    </location>
</feature>
<dbReference type="Gene3D" id="3.90.550.10">
    <property type="entry name" value="Spore Coat Polysaccharide Biosynthesis Protein SpsA, Chain A"/>
    <property type="match status" value="1"/>
</dbReference>
<evidence type="ECO:0000256" key="4">
    <source>
        <dbReference type="ARBA" id="ARBA00022692"/>
    </source>
</evidence>
<accession>A0A933L0S5</accession>
<dbReference type="SUPFAM" id="SSF53448">
    <property type="entry name" value="Nucleotide-diphospho-sugar transferases"/>
    <property type="match status" value="1"/>
</dbReference>
<evidence type="ECO:0000256" key="3">
    <source>
        <dbReference type="ARBA" id="ARBA00022679"/>
    </source>
</evidence>
<dbReference type="Pfam" id="PF00535">
    <property type="entry name" value="Glycos_transf_2"/>
    <property type="match status" value="1"/>
</dbReference>
<keyword evidence="2" id="KW-0328">Glycosyltransferase</keyword>
<protein>
    <submittedName>
        <fullName evidence="9">Glycosyltransferase family 2 protein</fullName>
    </submittedName>
</protein>
<evidence type="ECO:0000256" key="5">
    <source>
        <dbReference type="ARBA" id="ARBA00022989"/>
    </source>
</evidence>
<keyword evidence="5 7" id="KW-1133">Transmembrane helix</keyword>
<reference evidence="9" key="1">
    <citation type="submission" date="2020-07" db="EMBL/GenBank/DDBJ databases">
        <title>Huge and variable diversity of episymbiotic CPR bacteria and DPANN archaea in groundwater ecosystems.</title>
        <authorList>
            <person name="He C.Y."/>
            <person name="Keren R."/>
            <person name="Whittaker M."/>
            <person name="Farag I.F."/>
            <person name="Doudna J."/>
            <person name="Cate J.H.D."/>
            <person name="Banfield J.F."/>
        </authorList>
    </citation>
    <scope>NUCLEOTIDE SEQUENCE</scope>
    <source>
        <strain evidence="9">NC_groundwater_1586_Pr3_B-0.1um_66_15</strain>
    </source>
</reference>
<evidence type="ECO:0000256" key="6">
    <source>
        <dbReference type="ARBA" id="ARBA00023136"/>
    </source>
</evidence>
<proteinExistence type="predicted"/>
<dbReference type="PANTHER" id="PTHR48090">
    <property type="entry name" value="UNDECAPRENYL-PHOSPHATE 4-DEOXY-4-FORMAMIDO-L-ARABINOSE TRANSFERASE-RELATED"/>
    <property type="match status" value="1"/>
</dbReference>
<dbReference type="InterPro" id="IPR050256">
    <property type="entry name" value="Glycosyltransferase_2"/>
</dbReference>
<evidence type="ECO:0000313" key="10">
    <source>
        <dbReference type="Proteomes" id="UP000782610"/>
    </source>
</evidence>
<sequence>MISIVTTAYRSEATIDAFIGRALAAVEPLAEQIELIVVDDGSPDRSAELVRAWADRDPRVVLVQLSRNFGHHRALLTGLEHVGGDLVFLLDSDLDEAPEHLGPMLDQMRSDGADCVYGVQRKRKGGWFERVSGKLFYIAFNALGDVRLPTNVSTMRVMTRRYVRSLLLFRDQNPVFVPLAVITGYRQVPFVFDKQHRGVTTYSLARRLSLLVLQITSFSGRPLSIMFALSLVLSVLAMAYGLVVVIQAIFWHVAEGWPSLMAAILLFFSINALFTGVLGLYVMRILEEVKDRPRSIVQEVYRGAHANAARADPEAAEP</sequence>
<evidence type="ECO:0000259" key="8">
    <source>
        <dbReference type="Pfam" id="PF00535"/>
    </source>
</evidence>
<keyword evidence="6 7" id="KW-0472">Membrane</keyword>
<evidence type="ECO:0000256" key="2">
    <source>
        <dbReference type="ARBA" id="ARBA00022676"/>
    </source>
</evidence>